<keyword evidence="1" id="KW-0614">Plasmid</keyword>
<reference evidence="1 2" key="1">
    <citation type="submission" date="2007-03" db="EMBL/GenBank/DDBJ databases">
        <title>Complete sequence of plasmid pBVIE05 of Burkholderia vietnamiensis G4.</title>
        <authorList>
            <consortium name="US DOE Joint Genome Institute"/>
            <person name="Copeland A."/>
            <person name="Lucas S."/>
            <person name="Lapidus A."/>
            <person name="Barry K."/>
            <person name="Detter J.C."/>
            <person name="Glavina del Rio T."/>
            <person name="Hammon N."/>
            <person name="Israni S."/>
            <person name="Dalin E."/>
            <person name="Tice H."/>
            <person name="Pitluck S."/>
            <person name="Chain P."/>
            <person name="Malfatti S."/>
            <person name="Shin M."/>
            <person name="Vergez L."/>
            <person name="Schmutz J."/>
            <person name="Larimer F."/>
            <person name="Land M."/>
            <person name="Hauser L."/>
            <person name="Kyrpides N."/>
            <person name="Tiedje J."/>
            <person name="Richardson P."/>
        </authorList>
    </citation>
    <scope>NUCLEOTIDE SEQUENCE [LARGE SCALE GENOMIC DNA]</scope>
    <source>
        <strain evidence="2">G4 / LMG 22486</strain>
        <plasmid evidence="1 2">pBVIE05</plasmid>
    </source>
</reference>
<accession>A4JWD2</accession>
<evidence type="ECO:0000313" key="1">
    <source>
        <dbReference type="EMBL" id="ABO60585.1"/>
    </source>
</evidence>
<evidence type="ECO:0000313" key="2">
    <source>
        <dbReference type="Proteomes" id="UP000002287"/>
    </source>
</evidence>
<geneLocation type="plasmid" evidence="1 2">
    <name>pBVIE05</name>
</geneLocation>
<dbReference type="HOGENOM" id="CLU_1522412_0_0_4"/>
<sequence>MLFECIHEHVDGARTDGGVGQRHRIGGFDDHLKRLHGPAPGGWRRLKYRSVYVETIAIAFPLCNRNIYISERAGPMDGGLRLCCGGATRRAPIQAFRLLPSTKKDFFGIRNDLLAWNGVLRPHSEQMFKGGAGLRSGPFFCIKYDESWIAIFGRTWALFREGSPLLWAKKDPPKRV</sequence>
<dbReference type="AlphaFoldDB" id="A4JWD2"/>
<name>A4JWD2_BURVG</name>
<proteinExistence type="predicted"/>
<dbReference type="Proteomes" id="UP000002287">
    <property type="component" value="Plasmid pBVIE05"/>
</dbReference>
<protein>
    <submittedName>
        <fullName evidence="1">Uncharacterized protein</fullName>
    </submittedName>
</protein>
<organism evidence="1 2">
    <name type="scientific">Burkholderia vietnamiensis (strain G4 / LMG 22486)</name>
    <name type="common">Burkholderia cepacia (strain R1808)</name>
    <dbReference type="NCBI Taxonomy" id="269482"/>
    <lineage>
        <taxon>Bacteria</taxon>
        <taxon>Pseudomonadati</taxon>
        <taxon>Pseudomonadota</taxon>
        <taxon>Betaproteobacteria</taxon>
        <taxon>Burkholderiales</taxon>
        <taxon>Burkholderiaceae</taxon>
        <taxon>Burkholderia</taxon>
        <taxon>Burkholderia cepacia complex</taxon>
    </lineage>
</organism>
<dbReference type="EMBL" id="CP000621">
    <property type="protein sequence ID" value="ABO60585.1"/>
    <property type="molecule type" value="Genomic_DNA"/>
</dbReference>
<dbReference type="KEGG" id="bvi:Bcep1808_7715"/>
<gene>
    <name evidence="1" type="ordered locus">Bcep1808_7715</name>
</gene>